<dbReference type="InterPro" id="IPR017452">
    <property type="entry name" value="GPCR_Rhodpsn_7TM"/>
</dbReference>
<dbReference type="Proteomes" id="UP000001593">
    <property type="component" value="Unassembled WGS sequence"/>
</dbReference>
<evidence type="ECO:0000256" key="11">
    <source>
        <dbReference type="SAM" id="Phobius"/>
    </source>
</evidence>
<feature type="non-terminal residue" evidence="13">
    <location>
        <position position="1"/>
    </location>
</feature>
<keyword evidence="6 11" id="KW-0472">Membrane</keyword>
<gene>
    <name evidence="13" type="ORF">NEMVEDRAFT_v1g133021</name>
</gene>
<dbReference type="GO" id="GO:0007268">
    <property type="term" value="P:chemical synaptic transmission"/>
    <property type="evidence" value="ECO:0000318"/>
    <property type="project" value="GO_Central"/>
</dbReference>
<dbReference type="SMART" id="SM01381">
    <property type="entry name" value="7TM_GPCR_Srsx"/>
    <property type="match status" value="1"/>
</dbReference>
<dbReference type="Gene3D" id="1.20.1070.10">
    <property type="entry name" value="Rhodopsin 7-helix transmembrane proteins"/>
    <property type="match status" value="1"/>
</dbReference>
<dbReference type="InParanoid" id="A7SUW3"/>
<feature type="transmembrane region" description="Helical" evidence="11">
    <location>
        <begin position="300"/>
        <end position="322"/>
    </location>
</feature>
<feature type="domain" description="G-protein coupled receptors family 1 profile" evidence="12">
    <location>
        <begin position="12"/>
        <end position="319"/>
    </location>
</feature>
<dbReference type="SUPFAM" id="SSF81321">
    <property type="entry name" value="Family A G protein-coupled receptor-like"/>
    <property type="match status" value="1"/>
</dbReference>
<keyword evidence="2" id="KW-1003">Cell membrane</keyword>
<keyword evidence="8 10" id="KW-0675">Receptor</keyword>
<sequence length="331" mass="37704">VLLILMLVIIVGNTLVFRTVFVTRRLHFSAFYLVASLAIADLMVGVSLLPLSIAYTIIGEMKGGEWSFSPVVCHAGTLFNFWFCCASVFNLCAVSWDRYVAVTSPLLYTVRMDDAKVRWTIAVIWVVSLFMSFLIMVAVIESKTVFYCTATGLAVEYSLSSALVIFIIPLIFLVFANGRIMSIARAQLKKIKQQMPYGYDSYEDSSSKSRTEAETLPSTTVTNLEQITTKPQEPEQNLDFQESIQIPNTSKKLYFQRFRREFKTFKLFVIVTGVFLVCWTPLFVTMVMSSFLRTWTMVSIMHFALILGYANSACNVFIYSYFNREFRNALL</sequence>
<keyword evidence="14" id="KW-1185">Reference proteome</keyword>
<evidence type="ECO:0000313" key="13">
    <source>
        <dbReference type="EMBL" id="EDO32513.1"/>
    </source>
</evidence>
<evidence type="ECO:0000259" key="12">
    <source>
        <dbReference type="PROSITE" id="PS50262"/>
    </source>
</evidence>
<dbReference type="eggNOG" id="KOG3656">
    <property type="taxonomic scope" value="Eukaryota"/>
</dbReference>
<evidence type="ECO:0000256" key="4">
    <source>
        <dbReference type="ARBA" id="ARBA00022989"/>
    </source>
</evidence>
<feature type="non-terminal residue" evidence="13">
    <location>
        <position position="331"/>
    </location>
</feature>
<comment type="subcellular location">
    <subcellularLocation>
        <location evidence="1">Cell membrane</location>
        <topology evidence="1">Multi-pass membrane protein</topology>
    </subcellularLocation>
</comment>
<dbReference type="GO" id="GO:0030594">
    <property type="term" value="F:neurotransmitter receptor activity"/>
    <property type="evidence" value="ECO:0000318"/>
    <property type="project" value="GO_Central"/>
</dbReference>
<evidence type="ECO:0000256" key="3">
    <source>
        <dbReference type="ARBA" id="ARBA00022692"/>
    </source>
</evidence>
<dbReference type="HOGENOM" id="CLU_009579_11_1_1"/>
<evidence type="ECO:0000256" key="1">
    <source>
        <dbReference type="ARBA" id="ARBA00004651"/>
    </source>
</evidence>
<dbReference type="PANTHER" id="PTHR24248">
    <property type="entry name" value="ADRENERGIC RECEPTOR-RELATED G-PROTEIN COUPLED RECEPTOR"/>
    <property type="match status" value="1"/>
</dbReference>
<dbReference type="GO" id="GO:0030425">
    <property type="term" value="C:dendrite"/>
    <property type="evidence" value="ECO:0000318"/>
    <property type="project" value="GO_Central"/>
</dbReference>
<feature type="transmembrane region" description="Helical" evidence="11">
    <location>
        <begin position="117"/>
        <end position="140"/>
    </location>
</feature>
<proteinExistence type="inferred from homology"/>
<evidence type="ECO:0000256" key="9">
    <source>
        <dbReference type="ARBA" id="ARBA00023224"/>
    </source>
</evidence>
<reference evidence="13 14" key="1">
    <citation type="journal article" date="2007" name="Science">
        <title>Sea anemone genome reveals ancestral eumetazoan gene repertoire and genomic organization.</title>
        <authorList>
            <person name="Putnam N.H."/>
            <person name="Srivastava M."/>
            <person name="Hellsten U."/>
            <person name="Dirks B."/>
            <person name="Chapman J."/>
            <person name="Salamov A."/>
            <person name="Terry A."/>
            <person name="Shapiro H."/>
            <person name="Lindquist E."/>
            <person name="Kapitonov V.V."/>
            <person name="Jurka J."/>
            <person name="Genikhovich G."/>
            <person name="Grigoriev I.V."/>
            <person name="Lucas S.M."/>
            <person name="Steele R.E."/>
            <person name="Finnerty J.R."/>
            <person name="Technau U."/>
            <person name="Martindale M.Q."/>
            <person name="Rokhsar D.S."/>
        </authorList>
    </citation>
    <scope>NUCLEOTIDE SEQUENCE [LARGE SCALE GENOMIC DNA]</scope>
    <source>
        <strain evidence="14">CH2 X CH6</strain>
    </source>
</reference>
<dbReference type="GO" id="GO:0007187">
    <property type="term" value="P:G protein-coupled receptor signaling pathway, coupled to cyclic nucleotide second messenger"/>
    <property type="evidence" value="ECO:0000318"/>
    <property type="project" value="GO_Central"/>
</dbReference>
<protein>
    <recommendedName>
        <fullName evidence="12">G-protein coupled receptors family 1 profile domain-containing protein</fullName>
    </recommendedName>
</protein>
<name>A7SUW3_NEMVE</name>
<evidence type="ECO:0000256" key="10">
    <source>
        <dbReference type="RuleBase" id="RU000688"/>
    </source>
</evidence>
<comment type="similarity">
    <text evidence="10">Belongs to the G-protein coupled receptor 1 family.</text>
</comment>
<dbReference type="PhylomeDB" id="A7SUW3"/>
<dbReference type="PROSITE" id="PS50262">
    <property type="entry name" value="G_PROTEIN_RECEP_F1_2"/>
    <property type="match status" value="1"/>
</dbReference>
<dbReference type="EMBL" id="DS469820">
    <property type="protein sequence ID" value="EDO32513.1"/>
    <property type="molecule type" value="Genomic_DNA"/>
</dbReference>
<evidence type="ECO:0000313" key="14">
    <source>
        <dbReference type="Proteomes" id="UP000001593"/>
    </source>
</evidence>
<feature type="transmembrane region" description="Helical" evidence="11">
    <location>
        <begin position="160"/>
        <end position="180"/>
    </location>
</feature>
<dbReference type="InterPro" id="IPR000276">
    <property type="entry name" value="GPCR_Rhodpsn"/>
</dbReference>
<dbReference type="GO" id="GO:0045202">
    <property type="term" value="C:synapse"/>
    <property type="evidence" value="ECO:0007669"/>
    <property type="project" value="GOC"/>
</dbReference>
<keyword evidence="5 10" id="KW-0297">G-protein coupled receptor</keyword>
<dbReference type="FunCoup" id="A7SUW3">
    <property type="interactions" value="174"/>
</dbReference>
<feature type="transmembrane region" description="Helical" evidence="11">
    <location>
        <begin position="6"/>
        <end position="23"/>
    </location>
</feature>
<dbReference type="OMA" id="IFCTICA"/>
<dbReference type="PRINTS" id="PR00237">
    <property type="entry name" value="GPCRRHODOPSN"/>
</dbReference>
<dbReference type="GO" id="GO:0005886">
    <property type="term" value="C:plasma membrane"/>
    <property type="evidence" value="ECO:0000318"/>
    <property type="project" value="GO_Central"/>
</dbReference>
<keyword evidence="3 10" id="KW-0812">Transmembrane</keyword>
<evidence type="ECO:0000256" key="2">
    <source>
        <dbReference type="ARBA" id="ARBA00022475"/>
    </source>
</evidence>
<accession>A7SUW3</accession>
<feature type="transmembrane region" description="Helical" evidence="11">
    <location>
        <begin position="78"/>
        <end position="96"/>
    </location>
</feature>
<dbReference type="PROSITE" id="PS00237">
    <property type="entry name" value="G_PROTEIN_RECEP_F1_1"/>
    <property type="match status" value="1"/>
</dbReference>
<evidence type="ECO:0000256" key="6">
    <source>
        <dbReference type="ARBA" id="ARBA00023136"/>
    </source>
</evidence>
<dbReference type="PANTHER" id="PTHR24248:SF199">
    <property type="entry name" value="IP13425P-RELATED"/>
    <property type="match status" value="1"/>
</dbReference>
<organism evidence="13 14">
    <name type="scientific">Nematostella vectensis</name>
    <name type="common">Starlet sea anemone</name>
    <dbReference type="NCBI Taxonomy" id="45351"/>
    <lineage>
        <taxon>Eukaryota</taxon>
        <taxon>Metazoa</taxon>
        <taxon>Cnidaria</taxon>
        <taxon>Anthozoa</taxon>
        <taxon>Hexacorallia</taxon>
        <taxon>Actiniaria</taxon>
        <taxon>Edwardsiidae</taxon>
        <taxon>Nematostella</taxon>
    </lineage>
</organism>
<evidence type="ECO:0000256" key="8">
    <source>
        <dbReference type="ARBA" id="ARBA00023170"/>
    </source>
</evidence>
<feature type="transmembrane region" description="Helical" evidence="11">
    <location>
        <begin position="30"/>
        <end position="58"/>
    </location>
</feature>
<keyword evidence="9 10" id="KW-0807">Transducer</keyword>
<dbReference type="Pfam" id="PF00001">
    <property type="entry name" value="7tm_1"/>
    <property type="match status" value="1"/>
</dbReference>
<keyword evidence="7" id="KW-1015">Disulfide bond</keyword>
<dbReference type="GO" id="GO:0004993">
    <property type="term" value="F:G protein-coupled serotonin receptor activity"/>
    <property type="evidence" value="ECO:0000318"/>
    <property type="project" value="GO_Central"/>
</dbReference>
<dbReference type="STRING" id="45351.A7SUW3"/>
<dbReference type="AlphaFoldDB" id="A7SUW3"/>
<evidence type="ECO:0000256" key="5">
    <source>
        <dbReference type="ARBA" id="ARBA00023040"/>
    </source>
</evidence>
<evidence type="ECO:0000256" key="7">
    <source>
        <dbReference type="ARBA" id="ARBA00023157"/>
    </source>
</evidence>
<feature type="transmembrane region" description="Helical" evidence="11">
    <location>
        <begin position="267"/>
        <end position="288"/>
    </location>
</feature>
<keyword evidence="4 11" id="KW-1133">Transmembrane helix</keyword>